<gene>
    <name evidence="2" type="primary">bmb</name>
    <name evidence="2" type="ORF">E2C01_014682</name>
</gene>
<evidence type="ECO:0000313" key="3">
    <source>
        <dbReference type="Proteomes" id="UP000324222"/>
    </source>
</evidence>
<reference evidence="2 3" key="1">
    <citation type="submission" date="2019-05" db="EMBL/GenBank/DDBJ databases">
        <title>Another draft genome of Portunus trituberculatus and its Hox gene families provides insights of decapod evolution.</title>
        <authorList>
            <person name="Jeong J.-H."/>
            <person name="Song I."/>
            <person name="Kim S."/>
            <person name="Choi T."/>
            <person name="Kim D."/>
            <person name="Ryu S."/>
            <person name="Kim W."/>
        </authorList>
    </citation>
    <scope>NUCLEOTIDE SEQUENCE [LARGE SCALE GENOMIC DNA]</scope>
    <source>
        <tissue evidence="2">Muscle</tissue>
    </source>
</reference>
<dbReference type="Proteomes" id="UP000324222">
    <property type="component" value="Unassembled WGS sequence"/>
</dbReference>
<evidence type="ECO:0000256" key="1">
    <source>
        <dbReference type="SAM" id="SignalP"/>
    </source>
</evidence>
<dbReference type="AlphaFoldDB" id="A0A5B7DJS5"/>
<proteinExistence type="predicted"/>
<protein>
    <submittedName>
        <fullName evidence="2">Protein brambleberry</fullName>
    </submittedName>
</protein>
<accession>A0A5B7DJS5</accession>
<dbReference type="PANTHER" id="PTHR33538:SF1">
    <property type="entry name" value="PROTEIN BRAMBLEBERRY"/>
    <property type="match status" value="1"/>
</dbReference>
<feature type="chain" id="PRO_5023028068" evidence="1">
    <location>
        <begin position="27"/>
        <end position="329"/>
    </location>
</feature>
<dbReference type="PANTHER" id="PTHR33538">
    <property type="entry name" value="PROTEIN GAMETE EXPRESSED 1"/>
    <property type="match status" value="1"/>
</dbReference>
<organism evidence="2 3">
    <name type="scientific">Portunus trituberculatus</name>
    <name type="common">Swimming crab</name>
    <name type="synonym">Neptunus trituberculatus</name>
    <dbReference type="NCBI Taxonomy" id="210409"/>
    <lineage>
        <taxon>Eukaryota</taxon>
        <taxon>Metazoa</taxon>
        <taxon>Ecdysozoa</taxon>
        <taxon>Arthropoda</taxon>
        <taxon>Crustacea</taxon>
        <taxon>Multicrustacea</taxon>
        <taxon>Malacostraca</taxon>
        <taxon>Eumalacostraca</taxon>
        <taxon>Eucarida</taxon>
        <taxon>Decapoda</taxon>
        <taxon>Pleocyemata</taxon>
        <taxon>Brachyura</taxon>
        <taxon>Eubrachyura</taxon>
        <taxon>Portunoidea</taxon>
        <taxon>Portunidae</taxon>
        <taxon>Portuninae</taxon>
        <taxon>Portunus</taxon>
    </lineage>
</organism>
<name>A0A5B7DJS5_PORTR</name>
<sequence>MKYCCNNHKKLDGLLLCLYGFQVVLALEKSCGELNEEDLSKVAVNLLNCQSAIEDRAVFPCTSDMSLSECTRNMDSNTWNAYHIVSNRARAVCYASRQEQFGAKTQMAVNVLMQTAEEQIKSMSDLQEGQMALGKATSDTLDSLSQGHEHLKHQQQQLSTAHQHVHSYISLNLRELSREKKLIASGQKELALITESIKRKIEEAKQQLMSQEDKQRASHDVILQDLSRIQDNALKIWQKLNASTQNILLAHEETVQQYSRLSDDVQRMNATVHHLMDMLQSTRQGVEDQLSWITSLVGGTDNTVQKVYTCVLHSGYFLVAMISATFLQV</sequence>
<evidence type="ECO:0000313" key="2">
    <source>
        <dbReference type="EMBL" id="MPC21690.1"/>
    </source>
</evidence>
<keyword evidence="1" id="KW-0732">Signal</keyword>
<keyword evidence="3" id="KW-1185">Reference proteome</keyword>
<dbReference type="OrthoDB" id="5978806at2759"/>
<dbReference type="InterPro" id="IPR040346">
    <property type="entry name" value="GEX1/Brambleberry"/>
</dbReference>
<comment type="caution">
    <text evidence="2">The sequence shown here is derived from an EMBL/GenBank/DDBJ whole genome shotgun (WGS) entry which is preliminary data.</text>
</comment>
<feature type="signal peptide" evidence="1">
    <location>
        <begin position="1"/>
        <end position="26"/>
    </location>
</feature>
<dbReference type="EMBL" id="VSRR010001004">
    <property type="protein sequence ID" value="MPC21690.1"/>
    <property type="molecule type" value="Genomic_DNA"/>
</dbReference>